<proteinExistence type="predicted"/>
<dbReference type="CDD" id="cd03809">
    <property type="entry name" value="GT4_MtfB-like"/>
    <property type="match status" value="1"/>
</dbReference>
<organism evidence="4 5">
    <name type="scientific">Acidianus brierleyi</name>
    <dbReference type="NCBI Taxonomy" id="41673"/>
    <lineage>
        <taxon>Archaea</taxon>
        <taxon>Thermoproteota</taxon>
        <taxon>Thermoprotei</taxon>
        <taxon>Sulfolobales</taxon>
        <taxon>Sulfolobaceae</taxon>
        <taxon>Acidianus</taxon>
    </lineage>
</organism>
<dbReference type="OrthoDB" id="42754at2157"/>
<dbReference type="RefSeq" id="WP_110269842.1">
    <property type="nucleotide sequence ID" value="NZ_CP029289.2"/>
</dbReference>
<dbReference type="AlphaFoldDB" id="A0A2U9ID47"/>
<evidence type="ECO:0000313" key="4">
    <source>
        <dbReference type="EMBL" id="AWR93958.1"/>
    </source>
</evidence>
<dbReference type="PANTHER" id="PTHR46401">
    <property type="entry name" value="GLYCOSYLTRANSFERASE WBBK-RELATED"/>
    <property type="match status" value="1"/>
</dbReference>
<sequence>MKIALMGFAGTSREWSLGRLTYLFYNGLTSLNQDVYIISKKNLDPQFKYVKLKEYRKIFGKDIITDLFSNYFTVRRLNPDIYHFIYPHVSASLMLTLPSRYKKIMTVHDLKPLILRQFMNRSEKLNISILKYTLKRIDGTIAISESTRDQIISMLDIDENKVFVVYNPVDPIFRRLNNEEISGIKEKYGNFILNVSRYDELKNPKNLIKSFRLISKCTDNIKLVIVGAYWKHGIDMIKKELGEYSKNVIILEWLNNEELVKLYNASQAFLFPSLYEGFGMPIIEAMASGAPVITSDRWSMKELAEGNGILVNPEDPEDIAEKTCKVISTPSLQSELRIKGLEKAKEFNYITISEKLLKVYREV</sequence>
<protein>
    <submittedName>
        <fullName evidence="4">Glycosyltransferase family 1 protein</fullName>
    </submittedName>
</protein>
<dbReference type="PANTHER" id="PTHR46401:SF2">
    <property type="entry name" value="GLYCOSYLTRANSFERASE WBBK-RELATED"/>
    <property type="match status" value="1"/>
</dbReference>
<keyword evidence="1 4" id="KW-0808">Transferase</keyword>
<dbReference type="KEGG" id="abri:DFR85_04315"/>
<dbReference type="InterPro" id="IPR001296">
    <property type="entry name" value="Glyco_trans_1"/>
</dbReference>
<dbReference type="GO" id="GO:0016757">
    <property type="term" value="F:glycosyltransferase activity"/>
    <property type="evidence" value="ECO:0007669"/>
    <property type="project" value="InterPro"/>
</dbReference>
<dbReference type="Pfam" id="PF00534">
    <property type="entry name" value="Glycos_transf_1"/>
    <property type="match status" value="1"/>
</dbReference>
<evidence type="ECO:0000256" key="1">
    <source>
        <dbReference type="ARBA" id="ARBA00022679"/>
    </source>
</evidence>
<dbReference type="SUPFAM" id="SSF53756">
    <property type="entry name" value="UDP-Glycosyltransferase/glycogen phosphorylase"/>
    <property type="match status" value="1"/>
</dbReference>
<feature type="domain" description="Glycosyltransferase subfamily 4-like N-terminal" evidence="3">
    <location>
        <begin position="19"/>
        <end position="171"/>
    </location>
</feature>
<dbReference type="Gene3D" id="3.40.50.2000">
    <property type="entry name" value="Glycogen Phosphorylase B"/>
    <property type="match status" value="2"/>
</dbReference>
<feature type="domain" description="Glycosyl transferase family 1" evidence="2">
    <location>
        <begin position="187"/>
        <end position="337"/>
    </location>
</feature>
<dbReference type="InterPro" id="IPR028098">
    <property type="entry name" value="Glyco_trans_4-like_N"/>
</dbReference>
<evidence type="ECO:0000313" key="5">
    <source>
        <dbReference type="Proteomes" id="UP000248044"/>
    </source>
</evidence>
<evidence type="ECO:0000259" key="3">
    <source>
        <dbReference type="Pfam" id="PF13439"/>
    </source>
</evidence>
<evidence type="ECO:0000259" key="2">
    <source>
        <dbReference type="Pfam" id="PF00534"/>
    </source>
</evidence>
<dbReference type="GeneID" id="36831353"/>
<dbReference type="Proteomes" id="UP000248044">
    <property type="component" value="Chromosome"/>
</dbReference>
<dbReference type="EMBL" id="CP029289">
    <property type="protein sequence ID" value="AWR93958.1"/>
    <property type="molecule type" value="Genomic_DNA"/>
</dbReference>
<reference evidence="4 5" key="1">
    <citation type="submission" date="2018-05" db="EMBL/GenBank/DDBJ databases">
        <title>Complete Genome Sequences of Extremely Thermoacidophilic, Metal-Mobilizing Type-Strain Members of the Archaeal Family Sulfolobaceae: Acidianus brierleyi DSM-1651T, Acidianus sulfidivorans DSM-18786T, Metallosphaera hakonensis DSM-7519T, and Metallosphaera prunae DSM-10039T.</title>
        <authorList>
            <person name="Counts J.A."/>
            <person name="Kelly R.M."/>
        </authorList>
    </citation>
    <scope>NUCLEOTIDE SEQUENCE [LARGE SCALE GENOMIC DNA]</scope>
    <source>
        <strain evidence="4 5">DSM 1651</strain>
    </source>
</reference>
<name>A0A2U9ID47_9CREN</name>
<dbReference type="Pfam" id="PF13439">
    <property type="entry name" value="Glyco_transf_4"/>
    <property type="match status" value="1"/>
</dbReference>
<accession>A0A2U9ID47</accession>
<keyword evidence="5" id="KW-1185">Reference proteome</keyword>
<gene>
    <name evidence="4" type="ORF">DFR85_04315</name>
</gene>